<dbReference type="EMBL" id="JAZDWU010000005">
    <property type="protein sequence ID" value="KAL0001207.1"/>
    <property type="molecule type" value="Genomic_DNA"/>
</dbReference>
<sequence>MEESPTAMRVSGGRRATIWTAGLPISDELRPSMKVSVSDDDAERRRARPIRSDVTRNDELSCDRSDLRRASCDRSNLRLAFVGWRLKRRCSDGLSSGQGVPGNTLSCMWRRHCLMMIVMKLLHDIVIDETHNSFDKMCHWGDKWRQQRKLASFEFFTRVLRDYSYAMFRRRNATKLVRVVHKLLDDGQAFDTKDILMRCNWDSIFKVGFGVEFNWLEGSNKKGIAFMKAFDDSNALVYWCYVDPFWKLKRFLNIGSEAALKKKIKILDDFVHGVIRTKRELLEVKQDCSDKEDILSRFLVESERNPVKMND</sequence>
<comment type="similarity">
    <text evidence="2">Belongs to the cytochrome P450 family.</text>
</comment>
<evidence type="ECO:0000313" key="9">
    <source>
        <dbReference type="Proteomes" id="UP001459277"/>
    </source>
</evidence>
<dbReference type="GO" id="GO:0005506">
    <property type="term" value="F:iron ion binding"/>
    <property type="evidence" value="ECO:0007669"/>
    <property type="project" value="InterPro"/>
</dbReference>
<dbReference type="InterPro" id="IPR001128">
    <property type="entry name" value="Cyt_P450"/>
</dbReference>
<dbReference type="PANTHER" id="PTHR24296">
    <property type="entry name" value="CYTOCHROME P450"/>
    <property type="match status" value="1"/>
</dbReference>
<keyword evidence="6" id="KW-0408">Iron</keyword>
<evidence type="ECO:0000256" key="5">
    <source>
        <dbReference type="ARBA" id="ARBA00023002"/>
    </source>
</evidence>
<dbReference type="GO" id="GO:0004497">
    <property type="term" value="F:monooxygenase activity"/>
    <property type="evidence" value="ECO:0007669"/>
    <property type="project" value="UniProtKB-KW"/>
</dbReference>
<accession>A0AAW2CSH5</accession>
<keyword evidence="9" id="KW-1185">Reference proteome</keyword>
<dbReference type="InterPro" id="IPR036396">
    <property type="entry name" value="Cyt_P450_sf"/>
</dbReference>
<dbReference type="GO" id="GO:0020037">
    <property type="term" value="F:heme binding"/>
    <property type="evidence" value="ECO:0007669"/>
    <property type="project" value="InterPro"/>
</dbReference>
<keyword evidence="4" id="KW-0479">Metal-binding</keyword>
<dbReference type="Proteomes" id="UP001459277">
    <property type="component" value="Unassembled WGS sequence"/>
</dbReference>
<reference evidence="8 9" key="1">
    <citation type="submission" date="2024-01" db="EMBL/GenBank/DDBJ databases">
        <title>A telomere-to-telomere, gap-free genome of sweet tea (Lithocarpus litseifolius).</title>
        <authorList>
            <person name="Zhou J."/>
        </authorList>
    </citation>
    <scope>NUCLEOTIDE SEQUENCE [LARGE SCALE GENOMIC DNA]</scope>
    <source>
        <strain evidence="8">Zhou-2022a</strain>
        <tissue evidence="8">Leaf</tissue>
    </source>
</reference>
<evidence type="ECO:0000256" key="2">
    <source>
        <dbReference type="ARBA" id="ARBA00010617"/>
    </source>
</evidence>
<keyword evidence="3" id="KW-0349">Heme</keyword>
<keyword evidence="5" id="KW-0560">Oxidoreductase</keyword>
<evidence type="ECO:0000256" key="7">
    <source>
        <dbReference type="ARBA" id="ARBA00023033"/>
    </source>
</evidence>
<proteinExistence type="inferred from homology"/>
<gene>
    <name evidence="8" type="ORF">SO802_014988</name>
</gene>
<keyword evidence="7" id="KW-0503">Monooxygenase</keyword>
<organism evidence="8 9">
    <name type="scientific">Lithocarpus litseifolius</name>
    <dbReference type="NCBI Taxonomy" id="425828"/>
    <lineage>
        <taxon>Eukaryota</taxon>
        <taxon>Viridiplantae</taxon>
        <taxon>Streptophyta</taxon>
        <taxon>Embryophyta</taxon>
        <taxon>Tracheophyta</taxon>
        <taxon>Spermatophyta</taxon>
        <taxon>Magnoliopsida</taxon>
        <taxon>eudicotyledons</taxon>
        <taxon>Gunneridae</taxon>
        <taxon>Pentapetalae</taxon>
        <taxon>rosids</taxon>
        <taxon>fabids</taxon>
        <taxon>Fagales</taxon>
        <taxon>Fagaceae</taxon>
        <taxon>Lithocarpus</taxon>
    </lineage>
</organism>
<evidence type="ECO:0000256" key="4">
    <source>
        <dbReference type="ARBA" id="ARBA00022723"/>
    </source>
</evidence>
<dbReference type="GO" id="GO:0016705">
    <property type="term" value="F:oxidoreductase activity, acting on paired donors, with incorporation or reduction of molecular oxygen"/>
    <property type="evidence" value="ECO:0007669"/>
    <property type="project" value="InterPro"/>
</dbReference>
<dbReference type="AlphaFoldDB" id="A0AAW2CSH5"/>
<protein>
    <submittedName>
        <fullName evidence="8">Uncharacterized protein</fullName>
    </submittedName>
</protein>
<comment type="caution">
    <text evidence="8">The sequence shown here is derived from an EMBL/GenBank/DDBJ whole genome shotgun (WGS) entry which is preliminary data.</text>
</comment>
<evidence type="ECO:0000256" key="6">
    <source>
        <dbReference type="ARBA" id="ARBA00023004"/>
    </source>
</evidence>
<dbReference type="SUPFAM" id="SSF48264">
    <property type="entry name" value="Cytochrome P450"/>
    <property type="match status" value="1"/>
</dbReference>
<evidence type="ECO:0000256" key="3">
    <source>
        <dbReference type="ARBA" id="ARBA00022617"/>
    </source>
</evidence>
<evidence type="ECO:0000256" key="1">
    <source>
        <dbReference type="ARBA" id="ARBA00001971"/>
    </source>
</evidence>
<dbReference type="Gene3D" id="1.10.630.10">
    <property type="entry name" value="Cytochrome P450"/>
    <property type="match status" value="1"/>
</dbReference>
<comment type="cofactor">
    <cofactor evidence="1">
        <name>heme</name>
        <dbReference type="ChEBI" id="CHEBI:30413"/>
    </cofactor>
</comment>
<evidence type="ECO:0000313" key="8">
    <source>
        <dbReference type="EMBL" id="KAL0001207.1"/>
    </source>
</evidence>
<dbReference type="Pfam" id="PF00067">
    <property type="entry name" value="p450"/>
    <property type="match status" value="1"/>
</dbReference>
<name>A0AAW2CSH5_9ROSI</name>